<feature type="region of interest" description="Disordered" evidence="2">
    <location>
        <begin position="1"/>
        <end position="37"/>
    </location>
</feature>
<comment type="caution">
    <text evidence="3">The sequence shown here is derived from an EMBL/GenBank/DDBJ whole genome shotgun (WGS) entry which is preliminary data.</text>
</comment>
<accession>A0A409YXN2</accession>
<feature type="compositionally biased region" description="Basic and acidic residues" evidence="2">
    <location>
        <begin position="742"/>
        <end position="755"/>
    </location>
</feature>
<feature type="region of interest" description="Disordered" evidence="2">
    <location>
        <begin position="112"/>
        <end position="239"/>
    </location>
</feature>
<name>A0A409YXN2_9AGAR</name>
<feature type="region of interest" description="Disordered" evidence="2">
    <location>
        <begin position="58"/>
        <end position="94"/>
    </location>
</feature>
<feature type="region of interest" description="Disordered" evidence="2">
    <location>
        <begin position="481"/>
        <end position="518"/>
    </location>
</feature>
<dbReference type="OrthoDB" id="3062477at2759"/>
<feature type="compositionally biased region" description="Basic and acidic residues" evidence="2">
    <location>
        <begin position="690"/>
        <end position="707"/>
    </location>
</feature>
<feature type="compositionally biased region" description="Polar residues" evidence="2">
    <location>
        <begin position="202"/>
        <end position="239"/>
    </location>
</feature>
<gene>
    <name evidence="3" type="ORF">CVT26_014829</name>
</gene>
<dbReference type="Proteomes" id="UP000284706">
    <property type="component" value="Unassembled WGS sequence"/>
</dbReference>
<feature type="compositionally biased region" description="Basic and acidic residues" evidence="2">
    <location>
        <begin position="74"/>
        <end position="94"/>
    </location>
</feature>
<evidence type="ECO:0000313" key="3">
    <source>
        <dbReference type="EMBL" id="PPR07749.1"/>
    </source>
</evidence>
<dbReference type="InParanoid" id="A0A409YXN2"/>
<feature type="compositionally biased region" description="Basic and acidic residues" evidence="2">
    <location>
        <begin position="123"/>
        <end position="134"/>
    </location>
</feature>
<feature type="region of interest" description="Disordered" evidence="2">
    <location>
        <begin position="690"/>
        <end position="757"/>
    </location>
</feature>
<evidence type="ECO:0000256" key="1">
    <source>
        <dbReference type="SAM" id="Coils"/>
    </source>
</evidence>
<dbReference type="EMBL" id="NHYE01000009">
    <property type="protein sequence ID" value="PPR07749.1"/>
    <property type="molecule type" value="Genomic_DNA"/>
</dbReference>
<reference evidence="3 4" key="1">
    <citation type="journal article" date="2018" name="Evol. Lett.">
        <title>Horizontal gene cluster transfer increased hallucinogenic mushroom diversity.</title>
        <authorList>
            <person name="Reynolds H.T."/>
            <person name="Vijayakumar V."/>
            <person name="Gluck-Thaler E."/>
            <person name="Korotkin H.B."/>
            <person name="Matheny P.B."/>
            <person name="Slot J.C."/>
        </authorList>
    </citation>
    <scope>NUCLEOTIDE SEQUENCE [LARGE SCALE GENOMIC DNA]</scope>
    <source>
        <strain evidence="3 4">SRW20</strain>
    </source>
</reference>
<protein>
    <submittedName>
        <fullName evidence="3">Uncharacterized protein</fullName>
    </submittedName>
</protein>
<proteinExistence type="predicted"/>
<evidence type="ECO:0000256" key="2">
    <source>
        <dbReference type="SAM" id="MobiDB-lite"/>
    </source>
</evidence>
<evidence type="ECO:0000313" key="4">
    <source>
        <dbReference type="Proteomes" id="UP000284706"/>
    </source>
</evidence>
<dbReference type="STRING" id="231916.A0A409YXN2"/>
<keyword evidence="4" id="KW-1185">Reference proteome</keyword>
<feature type="compositionally biased region" description="Polar residues" evidence="2">
    <location>
        <begin position="13"/>
        <end position="22"/>
    </location>
</feature>
<feature type="compositionally biased region" description="Polar residues" evidence="2">
    <location>
        <begin position="340"/>
        <end position="350"/>
    </location>
</feature>
<feature type="compositionally biased region" description="Acidic residues" evidence="2">
    <location>
        <begin position="713"/>
        <end position="730"/>
    </location>
</feature>
<keyword evidence="1" id="KW-0175">Coiled coil</keyword>
<sequence length="1024" mass="113016">MPRVAPGYPQGIPTESSGNTQGIPRVRPGYTQGNGWGRVKYRNEDGLGIKIVIPARRIDPEQGTSSGPGAQRLPEVDKPVKSYSESIDKDEHLRAREMPGENLASLELAQAAAEPSKINSMDIDGRTGDEKQEMAVDQSTSADVDQASKEQLQTVTGSLTNSESSQGTQQPSENNAMDIDSSTNQEQLKTPIDNLAGDVQAAQEQIQKPADNSQAVQQPSESNPIQEQCQSSTDNSVTLNSSRAIQHPSETIPPSSLEHFLIAPTKMEVDVSIHQQQPETAVSNVAPTRMKADVIINQQQPERTVSNNVVGSEMHHMEIDSTGVGDHPSEAPLAKPAEEQVSTSTENTSKEQVAQRISTDLGQMAAEANGQSEEWVFQTIEVMRQSLSMEQEAKPSMATKTPNSDEVEVKPPSLSILDQPGLFTMDDDPAFSNIDPVLQVGKALDSAAVPIDHEAQNTPPDGMFLSLHLDPPADIRRQSGEMQVDGPANDPPKAAAASPSETTDQKGSADGDAGSGNSDESKLVVAVVQNIDSNPSDCLQQHVLAAIPKQVLEALEEAQQHRSLSLELIAQLESDLCSPKQRTMTEIREQIREIDHGYTIVQINERRIHELWEQIDGIQKTADQEEQRKLLAAKYRKLTNMIKALKDSLETVSNQRADAVKAEIARNRKERDQVKAALVAMDLGVVEEPVKAEEVEAPREEQKDHGQPLEPSEQPEDSEQEDSEQEEESDGEAKPKQKGKLSSHEHARRRAEAKERKKIMTAAAIAKIRARIAGKSLHYPLFGAEEDIRKSMEKLAGMSKEQKAQLQRACTKSVTKFLKTGELSDLTPRTRKALVNLDRLMPHESLATKELVIALHTNTKLNTQCRFHKDQTKTKVYDGCATNIVEGVGFKATYNKSKDDGVRPPELMHCGCTIEDMLIDFFLFKTVKAAARAPSLRGWTEGMKADGFSPRQRAFVVDMFKFWTQLDAEDLYSVSRERSAELKELDLRLISIRKHIAYWREKTGIPIELKFPEMPPSMPQAHTK</sequence>
<organism evidence="3 4">
    <name type="scientific">Gymnopilus dilepis</name>
    <dbReference type="NCBI Taxonomy" id="231916"/>
    <lineage>
        <taxon>Eukaryota</taxon>
        <taxon>Fungi</taxon>
        <taxon>Dikarya</taxon>
        <taxon>Basidiomycota</taxon>
        <taxon>Agaricomycotina</taxon>
        <taxon>Agaricomycetes</taxon>
        <taxon>Agaricomycetidae</taxon>
        <taxon>Agaricales</taxon>
        <taxon>Agaricineae</taxon>
        <taxon>Hymenogastraceae</taxon>
        <taxon>Gymnopilus</taxon>
    </lineage>
</organism>
<dbReference type="AlphaFoldDB" id="A0A409YXN2"/>
<feature type="coiled-coil region" evidence="1">
    <location>
        <begin position="635"/>
        <end position="677"/>
    </location>
</feature>
<feature type="compositionally biased region" description="Polar residues" evidence="2">
    <location>
        <begin position="137"/>
        <end position="188"/>
    </location>
</feature>
<feature type="region of interest" description="Disordered" evidence="2">
    <location>
        <begin position="319"/>
        <end position="350"/>
    </location>
</feature>